<dbReference type="PANTHER" id="PTHR28047:SF5">
    <property type="entry name" value="PROTEIN DCG1"/>
    <property type="match status" value="1"/>
</dbReference>
<dbReference type="Gene3D" id="3.40.50.12500">
    <property type="match status" value="1"/>
</dbReference>
<dbReference type="InterPro" id="IPR015942">
    <property type="entry name" value="Asp/Glu/hydantoin_racemase"/>
</dbReference>
<dbReference type="InterPro" id="IPR053714">
    <property type="entry name" value="Iso_Racemase_Enz_sf"/>
</dbReference>
<evidence type="ECO:0000313" key="3">
    <source>
        <dbReference type="Proteomes" id="UP000675940"/>
    </source>
</evidence>
<reference evidence="2" key="1">
    <citation type="submission" date="2021-03" db="EMBL/GenBank/DDBJ databases">
        <title>Sagittula salina sp. nov. strain M10.9X isolated from the marine waste.</title>
        <authorList>
            <person name="Satari L."/>
            <person name="Molina-Menor E."/>
            <person name="Vidal-Verdu A."/>
            <person name="Pascual J."/>
            <person name="Pereto J."/>
            <person name="Porcar M."/>
        </authorList>
    </citation>
    <scope>NUCLEOTIDE SEQUENCE</scope>
    <source>
        <strain evidence="2">M10.9X</strain>
    </source>
</reference>
<dbReference type="PANTHER" id="PTHR28047">
    <property type="entry name" value="PROTEIN DCG1"/>
    <property type="match status" value="1"/>
</dbReference>
<dbReference type="Proteomes" id="UP000675940">
    <property type="component" value="Unassembled WGS sequence"/>
</dbReference>
<organism evidence="2 3">
    <name type="scientific">Sagittula salina</name>
    <dbReference type="NCBI Taxonomy" id="2820268"/>
    <lineage>
        <taxon>Bacteria</taxon>
        <taxon>Pseudomonadati</taxon>
        <taxon>Pseudomonadota</taxon>
        <taxon>Alphaproteobacteria</taxon>
        <taxon>Rhodobacterales</taxon>
        <taxon>Roseobacteraceae</taxon>
        <taxon>Sagittula</taxon>
    </lineage>
</organism>
<dbReference type="InterPro" id="IPR052186">
    <property type="entry name" value="Hydantoin_racemase-like"/>
</dbReference>
<gene>
    <name evidence="2" type="ORF">J5474_13715</name>
</gene>
<name>A0A940S3Y8_9RHOB</name>
<accession>A0A940S3Y8</accession>
<keyword evidence="3" id="KW-1185">Reference proteome</keyword>
<evidence type="ECO:0000313" key="2">
    <source>
        <dbReference type="EMBL" id="MBP0483544.1"/>
    </source>
</evidence>
<sequence>MNPNSNAATTAAMVRIAAHVLPDVGGWTAPQGPEMITSPEALDAAAMLVGAAEVPPVAGVIVSAFGDPGRAALAQRLRCPVVGIGAAAAQEAAWHGSFAVVTTTPGLRARIDALMQEQAGYTGCFLTGGDPLALMRDSASLDVALLTGCRRAASAGARAVIIGGGPLGEAAERLSPAAPLPLISPIRAAARLLRDKLSI</sequence>
<evidence type="ECO:0000256" key="1">
    <source>
        <dbReference type="ARBA" id="ARBA00038414"/>
    </source>
</evidence>
<proteinExistence type="inferred from homology"/>
<dbReference type="GO" id="GO:0047661">
    <property type="term" value="F:amino-acid racemase activity"/>
    <property type="evidence" value="ECO:0007669"/>
    <property type="project" value="InterPro"/>
</dbReference>
<dbReference type="AlphaFoldDB" id="A0A940S3Y8"/>
<dbReference type="EMBL" id="JAGISH010000007">
    <property type="protein sequence ID" value="MBP0483544.1"/>
    <property type="molecule type" value="Genomic_DNA"/>
</dbReference>
<comment type="caution">
    <text evidence="2">The sequence shown here is derived from an EMBL/GenBank/DDBJ whole genome shotgun (WGS) entry which is preliminary data.</text>
</comment>
<dbReference type="Pfam" id="PF01177">
    <property type="entry name" value="Asp_Glu_race"/>
    <property type="match status" value="1"/>
</dbReference>
<comment type="similarity">
    <text evidence="1">Belongs to the HyuE racemase family.</text>
</comment>
<protein>
    <submittedName>
        <fullName evidence="2">Asp/Glu racemase</fullName>
    </submittedName>
</protein>